<name>A0A5C4YA01_9DEIO</name>
<reference evidence="3 4" key="1">
    <citation type="submission" date="2019-06" db="EMBL/GenBank/DDBJ databases">
        <title>Genome sequence of Deinococcus radiopugnans ATCC 19172.</title>
        <authorList>
            <person name="Maclea K.S."/>
            <person name="Maynard C.R."/>
        </authorList>
    </citation>
    <scope>NUCLEOTIDE SEQUENCE [LARGE SCALE GENOMIC DNA]</scope>
    <source>
        <strain evidence="3 4">ATCC 19172</strain>
    </source>
</reference>
<dbReference type="OrthoDB" id="71555at2"/>
<dbReference type="AlphaFoldDB" id="A0A5C4YA01"/>
<dbReference type="Gene3D" id="2.60.120.380">
    <property type="match status" value="1"/>
</dbReference>
<feature type="compositionally biased region" description="Polar residues" evidence="1">
    <location>
        <begin position="59"/>
        <end position="69"/>
    </location>
</feature>
<protein>
    <recommendedName>
        <fullName evidence="2">Peptidase C-terminal archaeal/bacterial domain-containing protein</fullName>
    </recommendedName>
</protein>
<evidence type="ECO:0000313" key="3">
    <source>
        <dbReference type="EMBL" id="TNM72700.1"/>
    </source>
</evidence>
<sequence length="183" mass="19303">MLPAQAPAPSAPRSSRTPTIGGVPPKSTPALLPLALSVVLAACTDLPVPAVPGTESEPNDSAATANLLTPGTPLDGRIAGQPRDVDYFKFSAEAGARLKLTVSSVSVDPGSTLDPYAQVLLPDGFTVLEHDDDSGGGLESELRFNVTRPGTYYVTVTSFDIHDDEQASDDRERNTYRVALTRR</sequence>
<feature type="region of interest" description="Disordered" evidence="1">
    <location>
        <begin position="51"/>
        <end position="75"/>
    </location>
</feature>
<evidence type="ECO:0000256" key="1">
    <source>
        <dbReference type="SAM" id="MobiDB-lite"/>
    </source>
</evidence>
<dbReference type="EMBL" id="VDMO01000002">
    <property type="protein sequence ID" value="TNM72700.1"/>
    <property type="molecule type" value="Genomic_DNA"/>
</dbReference>
<feature type="region of interest" description="Disordered" evidence="1">
    <location>
        <begin position="1"/>
        <end position="26"/>
    </location>
</feature>
<evidence type="ECO:0000313" key="4">
    <source>
        <dbReference type="Proteomes" id="UP000313988"/>
    </source>
</evidence>
<organism evidence="3 4">
    <name type="scientific">Deinococcus radiopugnans ATCC 19172</name>
    <dbReference type="NCBI Taxonomy" id="585398"/>
    <lineage>
        <taxon>Bacteria</taxon>
        <taxon>Thermotogati</taxon>
        <taxon>Deinococcota</taxon>
        <taxon>Deinococci</taxon>
        <taxon>Deinococcales</taxon>
        <taxon>Deinococcaceae</taxon>
        <taxon>Deinococcus</taxon>
    </lineage>
</organism>
<dbReference type="SUPFAM" id="SSF89260">
    <property type="entry name" value="Collagen-binding domain"/>
    <property type="match status" value="1"/>
</dbReference>
<proteinExistence type="predicted"/>
<evidence type="ECO:0000259" key="2">
    <source>
        <dbReference type="Pfam" id="PF04151"/>
    </source>
</evidence>
<gene>
    <name evidence="3" type="ORF">FHR04_02440</name>
</gene>
<dbReference type="Pfam" id="PF04151">
    <property type="entry name" value="PPC"/>
    <property type="match status" value="1"/>
</dbReference>
<comment type="caution">
    <text evidence="3">The sequence shown here is derived from an EMBL/GenBank/DDBJ whole genome shotgun (WGS) entry which is preliminary data.</text>
</comment>
<feature type="domain" description="Peptidase C-terminal archaeal/bacterial" evidence="2">
    <location>
        <begin position="84"/>
        <end position="158"/>
    </location>
</feature>
<dbReference type="InterPro" id="IPR007280">
    <property type="entry name" value="Peptidase_C_arc/bac"/>
</dbReference>
<dbReference type="Proteomes" id="UP000313988">
    <property type="component" value="Unassembled WGS sequence"/>
</dbReference>
<accession>A0A5C4YA01</accession>